<proteinExistence type="predicted"/>
<feature type="compositionally biased region" description="Polar residues" evidence="2">
    <location>
        <begin position="1303"/>
        <end position="1313"/>
    </location>
</feature>
<dbReference type="InterPro" id="IPR057092">
    <property type="entry name" value="SAM_KIDINS220"/>
</dbReference>
<sequence>MTGIHFRCMSNYLAEGNFPAFQVYIENRNVNVDDRDENGQTVLMLAAQKGTRDFVLELLQRGADVNAVDYDNWNALLNSAKEGHWEILRDLLFNNAILEHKDLGGWTALMWACYKGRERCVKLLLERGADPCMQGQVIYHISCLMWSSGRGFTEIVRDLLSYGAKVNVGDKYGTTALIWACRKGHLEIVDELLRAGANVDTVGMYLWTPLSVATMGNYADIVHLLLDYKPNVNTQDKDGNTALMIACKEGYTEIAVAILNAGAYVNVQDRAGDTNLIHAAKSGHVEVAEALIKKYADVDVQGTDKKTALYWAVEKNYIDIIKSILRTNPDMELATKDSDTPLMKATRNRNAEIVSLLLHKKCKVSAVDKKGDTALHIAMRARSKGIVEILLANPKNSQILYRPNRSGETPYNIDSSHQKTILGQIFGARRLNTNEDNENMLGYDLYSSALADFLSEPTLSMPICIGLYAKWGSGKSFLLDKLQDEMTNFARQWVEPELVFSGLLFLLVFHIAATAGIILGIILRNWVIALSVAIGAFILMYMFLAAVRIGIHRYDLEYAQMISTYLANKMASTKLLLMVLFCYPPTVYKDDPSQANPIKFLYTAQGKVSSTGSENTVAYMIASLFDALEKEYGSLTVRLYTVFKPKTVSSARWKWRRVCCIPNFLIFYGTLICTIVTAALMVSHKVTFFNGDDKMFTEGHAPIHAAIIALITIIGVIIVANLYTWIQMLTALIYPTNKRLFRSIAKAQAFKMDELQAQNSYAQLLTEVVQCMDAFTGNQTRLVIVVDGLDSCEQEKVLHNLDAVHVLFSNPSTPFITLLAIDPHIIIKAIENNINRVFNDLNINGHDYLRNIVHLPFYLQNSGMRRVRVAQRIAAKKMNNHWGVDERESFSLGSGLGMSSRRFSSESSMSIPDRFKQSQRKNSKKLRMSESVASSMGNINSRVTGAQDLTKVLLTDDYFSDVNPRSMRRLMNVVYITGRLLKAFNIEFNWYHLATWVNITEQWPYRTSWITLYFEKNEDETEDNMSLKAVYDKLSDQIPTSKEVEPLLEIDRDERKFEIFLSYHKGSLQIADLKMFLPFTINLDPYIRKMIKEEQQNSDDLTGQSVLSMVPQSNLSTVSTMANWPSAENKNVIRKISRTNAHRVHPFASAPVMCPIPSQMSSTVTPVMWAPYPPTPTAANNSASNIFRNTLPSTLTEVTLSQLAVTEIMELLKTLDGINKNAVNTYCNALSENNISGRVLFYCDLDELKKVLNMSFGDWELFRLTILSLRDSEMNLMELGEGDMQNKNVHFSKPTAKKEITQVIPTQTTNNFIKSPREPPQNSKNPPKTPAEPTTEKVSRERSSSIKRTGQQNTLEKQVTLEEQMIMGALQTLSEDAQEDALESMTMQDTTAHPSGSTLSPILSDPDEAVDALSDDESVLSSTYAETDVLFIHSPHHDDRTLSPKRVQVISTSEQCWARTPSPTPPTASFFITSDFSSQASGIDGVGFEESEVPLKRPIRPSNINVTPAVSFECLNKLKSKVLSSISPSKAIQLKRREDVKKSTPVGSDSDLSESTPLVSAMKPPKTDQKATLRSETLTLTTPTPNIGEKQKVSESNEKYFNFHSPQVSQAKIYRGSVSFDEPSDGVVRADSSELDLKRNLTVPRDLDFTSVPVTSTCDSQLIEVITSTETVL</sequence>
<evidence type="ECO:0000259" key="4">
    <source>
        <dbReference type="Pfam" id="PF07693"/>
    </source>
</evidence>
<evidence type="ECO:0000256" key="1">
    <source>
        <dbReference type="PROSITE-ProRule" id="PRU00023"/>
    </source>
</evidence>
<evidence type="ECO:0000256" key="3">
    <source>
        <dbReference type="SAM" id="Phobius"/>
    </source>
</evidence>
<dbReference type="InterPro" id="IPR013761">
    <property type="entry name" value="SAM/pointed_sf"/>
</dbReference>
<dbReference type="GO" id="GO:0030165">
    <property type="term" value="F:PDZ domain binding"/>
    <property type="evidence" value="ECO:0007669"/>
    <property type="project" value="TreeGrafter"/>
</dbReference>
<feature type="region of interest" description="Disordered" evidence="2">
    <location>
        <begin position="1298"/>
        <end position="1358"/>
    </location>
</feature>
<feature type="compositionally biased region" description="Low complexity" evidence="2">
    <location>
        <begin position="901"/>
        <end position="910"/>
    </location>
</feature>
<feature type="compositionally biased region" description="Polar residues" evidence="2">
    <location>
        <begin position="1346"/>
        <end position="1357"/>
    </location>
</feature>
<dbReference type="EMBL" id="JH431796">
    <property type="status" value="NOT_ANNOTATED_CDS"/>
    <property type="molecule type" value="Genomic_DNA"/>
</dbReference>
<feature type="region of interest" description="Disordered" evidence="2">
    <location>
        <begin position="901"/>
        <end position="927"/>
    </location>
</feature>
<dbReference type="GO" id="GO:0019887">
    <property type="term" value="F:protein kinase regulator activity"/>
    <property type="evidence" value="ECO:0007669"/>
    <property type="project" value="TreeGrafter"/>
</dbReference>
<feature type="transmembrane region" description="Helical" evidence="3">
    <location>
        <begin position="703"/>
        <end position="734"/>
    </location>
</feature>
<feature type="region of interest" description="Disordered" evidence="2">
    <location>
        <begin position="1378"/>
        <end position="1402"/>
    </location>
</feature>
<dbReference type="eggNOG" id="KOG0502">
    <property type="taxonomic scope" value="Eukaryota"/>
</dbReference>
<feature type="repeat" description="ANK" evidence="1">
    <location>
        <begin position="172"/>
        <end position="204"/>
    </location>
</feature>
<dbReference type="Pfam" id="PF23307">
    <property type="entry name" value="SAM_KIDINS220"/>
    <property type="match status" value="1"/>
</dbReference>
<feature type="repeat" description="ANK" evidence="1">
    <location>
        <begin position="271"/>
        <end position="303"/>
    </location>
</feature>
<evidence type="ECO:0000313" key="7">
    <source>
        <dbReference type="Proteomes" id="UP000014500"/>
    </source>
</evidence>
<keyword evidence="3" id="KW-0472">Membrane</keyword>
<keyword evidence="1" id="KW-0040">ANK repeat</keyword>
<dbReference type="Pfam" id="PF00023">
    <property type="entry name" value="Ank"/>
    <property type="match status" value="1"/>
</dbReference>
<dbReference type="OMA" id="WRHLCCL"/>
<dbReference type="PROSITE" id="PS50088">
    <property type="entry name" value="ANK_REPEAT"/>
    <property type="match status" value="7"/>
</dbReference>
<dbReference type="PhylomeDB" id="T1J258"/>
<dbReference type="PANTHER" id="PTHR24116:SF0">
    <property type="entry name" value="KINASE D-INTERACTING SUBSTRATE OF 220 KDA"/>
    <property type="match status" value="1"/>
</dbReference>
<dbReference type="SUPFAM" id="SSF47769">
    <property type="entry name" value="SAM/Pointed domain"/>
    <property type="match status" value="1"/>
</dbReference>
<dbReference type="PROSITE" id="PS50297">
    <property type="entry name" value="ANK_REP_REGION"/>
    <property type="match status" value="5"/>
</dbReference>
<dbReference type="Proteomes" id="UP000014500">
    <property type="component" value="Unassembled WGS sequence"/>
</dbReference>
<dbReference type="EnsemblMetazoa" id="SMAR007634-RA">
    <property type="protein sequence ID" value="SMAR007634-PA"/>
    <property type="gene ID" value="SMAR007634"/>
</dbReference>
<protein>
    <submittedName>
        <fullName evidence="6">Uncharacterized protein</fullName>
    </submittedName>
</protein>
<dbReference type="SMART" id="SM00248">
    <property type="entry name" value="ANK"/>
    <property type="match status" value="11"/>
</dbReference>
<dbReference type="STRING" id="126957.T1J258"/>
<feature type="domain" description="Kinase D-interacting substrate of 220 kDa-like SAM" evidence="5">
    <location>
        <begin position="1197"/>
        <end position="1278"/>
    </location>
</feature>
<evidence type="ECO:0000256" key="2">
    <source>
        <dbReference type="SAM" id="MobiDB-lite"/>
    </source>
</evidence>
<dbReference type="InterPro" id="IPR011646">
    <property type="entry name" value="KAP_P-loop"/>
</dbReference>
<keyword evidence="3" id="KW-1133">Transmembrane helix</keyword>
<name>T1J258_STRMM</name>
<feature type="compositionally biased region" description="Polar residues" evidence="2">
    <location>
        <begin position="1385"/>
        <end position="1401"/>
    </location>
</feature>
<feature type="transmembrane region" description="Helical" evidence="3">
    <location>
        <begin position="498"/>
        <end position="522"/>
    </location>
</feature>
<organism evidence="6 7">
    <name type="scientific">Strigamia maritima</name>
    <name type="common">European centipede</name>
    <name type="synonym">Geophilus maritimus</name>
    <dbReference type="NCBI Taxonomy" id="126957"/>
    <lineage>
        <taxon>Eukaryota</taxon>
        <taxon>Metazoa</taxon>
        <taxon>Ecdysozoa</taxon>
        <taxon>Arthropoda</taxon>
        <taxon>Myriapoda</taxon>
        <taxon>Chilopoda</taxon>
        <taxon>Pleurostigmophora</taxon>
        <taxon>Geophilomorpha</taxon>
        <taxon>Linotaeniidae</taxon>
        <taxon>Strigamia</taxon>
    </lineage>
</organism>
<reference evidence="6" key="2">
    <citation type="submission" date="2015-02" db="UniProtKB">
        <authorList>
            <consortium name="EnsemblMetazoa"/>
        </authorList>
    </citation>
    <scope>IDENTIFICATION</scope>
</reference>
<dbReference type="InterPro" id="IPR002110">
    <property type="entry name" value="Ankyrin_rpt"/>
</dbReference>
<reference evidence="7" key="1">
    <citation type="submission" date="2011-05" db="EMBL/GenBank/DDBJ databases">
        <authorList>
            <person name="Richards S.R."/>
            <person name="Qu J."/>
            <person name="Jiang H."/>
            <person name="Jhangiani S.N."/>
            <person name="Agravi P."/>
            <person name="Goodspeed R."/>
            <person name="Gross S."/>
            <person name="Mandapat C."/>
            <person name="Jackson L."/>
            <person name="Mathew T."/>
            <person name="Pu L."/>
            <person name="Thornton R."/>
            <person name="Saada N."/>
            <person name="Wilczek-Boney K.B."/>
            <person name="Lee S."/>
            <person name="Kovar C."/>
            <person name="Wu Y."/>
            <person name="Scherer S.E."/>
            <person name="Worley K.C."/>
            <person name="Muzny D.M."/>
            <person name="Gibbs R."/>
        </authorList>
    </citation>
    <scope>NUCLEOTIDE SEQUENCE</scope>
    <source>
        <strain evidence="7">Brora</strain>
    </source>
</reference>
<feature type="domain" description="KAP NTPase" evidence="4">
    <location>
        <begin position="443"/>
        <end position="980"/>
    </location>
</feature>
<dbReference type="Gene3D" id="1.25.40.20">
    <property type="entry name" value="Ankyrin repeat-containing domain"/>
    <property type="match status" value="3"/>
</dbReference>
<dbReference type="PANTHER" id="PTHR24116">
    <property type="entry name" value="KINASE D-INTERACTING SUBSTRATE OF 220 KDA"/>
    <property type="match status" value="1"/>
</dbReference>
<feature type="repeat" description="ANK" evidence="1">
    <location>
        <begin position="238"/>
        <end position="270"/>
    </location>
</feature>
<evidence type="ECO:0000259" key="5">
    <source>
        <dbReference type="Pfam" id="PF23307"/>
    </source>
</evidence>
<keyword evidence="3" id="KW-0812">Transmembrane</keyword>
<dbReference type="SUPFAM" id="SSF48403">
    <property type="entry name" value="Ankyrin repeat"/>
    <property type="match status" value="1"/>
</dbReference>
<feature type="repeat" description="ANK" evidence="1">
    <location>
        <begin position="38"/>
        <end position="70"/>
    </location>
</feature>
<dbReference type="InterPro" id="IPR036770">
    <property type="entry name" value="Ankyrin_rpt-contain_sf"/>
</dbReference>
<feature type="repeat" description="ANK" evidence="1">
    <location>
        <begin position="104"/>
        <end position="136"/>
    </location>
</feature>
<feature type="region of interest" description="Disordered" evidence="2">
    <location>
        <begin position="1534"/>
        <end position="1569"/>
    </location>
</feature>
<dbReference type="Pfam" id="PF12796">
    <property type="entry name" value="Ank_2"/>
    <property type="match status" value="4"/>
</dbReference>
<feature type="repeat" description="ANK" evidence="1">
    <location>
        <begin position="205"/>
        <end position="237"/>
    </location>
</feature>
<accession>T1J258</accession>
<keyword evidence="7" id="KW-1185">Reference proteome</keyword>
<dbReference type="Pfam" id="PF07693">
    <property type="entry name" value="KAP_NTPase"/>
    <property type="match status" value="1"/>
</dbReference>
<feature type="transmembrane region" description="Helical" evidence="3">
    <location>
        <begin position="528"/>
        <end position="551"/>
    </location>
</feature>
<dbReference type="HOGENOM" id="CLU_001438_1_1_1"/>
<feature type="compositionally biased region" description="Basic residues" evidence="2">
    <location>
        <begin position="917"/>
        <end position="926"/>
    </location>
</feature>
<feature type="repeat" description="ANK" evidence="1">
    <location>
        <begin position="337"/>
        <end position="369"/>
    </location>
</feature>
<feature type="compositionally biased region" description="Basic and acidic residues" evidence="2">
    <location>
        <begin position="1334"/>
        <end position="1344"/>
    </location>
</feature>
<feature type="transmembrane region" description="Helical" evidence="3">
    <location>
        <begin position="664"/>
        <end position="683"/>
    </location>
</feature>
<evidence type="ECO:0000313" key="6">
    <source>
        <dbReference type="EnsemblMetazoa" id="SMAR007634-PA"/>
    </source>
</evidence>
<dbReference type="InterPro" id="IPR052771">
    <property type="entry name" value="Neurotrophin_sig_adaptor"/>
</dbReference>